<sequence length="243" mass="25585">MFTTVISIGLLSLASSVPLAPRQVVPHYPPSSQSTGFKLVANATDPTNDMAASVNGLVLQGIHVGAGLNDAALGSDTNNSRIFYQNGTAEELRYNQGDILSDGGTPIFPWGIQVANQNASDPAALRGVTVDAGSGTVGVSLAHFPDPYVYLTALGAGKFVACDEYVRYYNQNFTTVRYVTGVQDPATALYTYSIPENCVAINLIPECAALPDLPEGSISSHEFAASAKCYADVSAINWPEYGP</sequence>
<dbReference type="Proteomes" id="UP001295740">
    <property type="component" value="Unassembled WGS sequence"/>
</dbReference>
<gene>
    <name evidence="3" type="ORF">KHLLAP_LOCUS1892</name>
</gene>
<feature type="domain" description="DUF7907" evidence="2">
    <location>
        <begin position="34"/>
        <end position="207"/>
    </location>
</feature>
<name>A0AAI8VAL4_9PEZI</name>
<protein>
    <submittedName>
        <fullName evidence="3">Uu.00g042770.m01.CDS01</fullName>
    </submittedName>
</protein>
<accession>A0AAI8VAL4</accession>
<dbReference type="AlphaFoldDB" id="A0AAI8VAL4"/>
<feature type="chain" id="PRO_5042498843" evidence="1">
    <location>
        <begin position="17"/>
        <end position="243"/>
    </location>
</feature>
<dbReference type="Pfam" id="PF25484">
    <property type="entry name" value="DUF7907"/>
    <property type="match status" value="1"/>
</dbReference>
<dbReference type="InterPro" id="IPR057229">
    <property type="entry name" value="DUF7907"/>
</dbReference>
<reference evidence="3" key="1">
    <citation type="submission" date="2023-10" db="EMBL/GenBank/DDBJ databases">
        <authorList>
            <person name="Hackl T."/>
        </authorList>
    </citation>
    <scope>NUCLEOTIDE SEQUENCE</scope>
</reference>
<comment type="caution">
    <text evidence="3">The sequence shown here is derived from an EMBL/GenBank/DDBJ whole genome shotgun (WGS) entry which is preliminary data.</text>
</comment>
<evidence type="ECO:0000313" key="4">
    <source>
        <dbReference type="Proteomes" id="UP001295740"/>
    </source>
</evidence>
<feature type="signal peptide" evidence="1">
    <location>
        <begin position="1"/>
        <end position="16"/>
    </location>
</feature>
<keyword evidence="4" id="KW-1185">Reference proteome</keyword>
<proteinExistence type="predicted"/>
<evidence type="ECO:0000259" key="2">
    <source>
        <dbReference type="Pfam" id="PF25484"/>
    </source>
</evidence>
<dbReference type="EMBL" id="CAUWAG010000003">
    <property type="protein sequence ID" value="CAJ2501424.1"/>
    <property type="molecule type" value="Genomic_DNA"/>
</dbReference>
<organism evidence="3 4">
    <name type="scientific">Anthostomella pinea</name>
    <dbReference type="NCBI Taxonomy" id="933095"/>
    <lineage>
        <taxon>Eukaryota</taxon>
        <taxon>Fungi</taxon>
        <taxon>Dikarya</taxon>
        <taxon>Ascomycota</taxon>
        <taxon>Pezizomycotina</taxon>
        <taxon>Sordariomycetes</taxon>
        <taxon>Xylariomycetidae</taxon>
        <taxon>Xylariales</taxon>
        <taxon>Xylariaceae</taxon>
        <taxon>Anthostomella</taxon>
    </lineage>
</organism>
<evidence type="ECO:0000256" key="1">
    <source>
        <dbReference type="SAM" id="SignalP"/>
    </source>
</evidence>
<evidence type="ECO:0000313" key="3">
    <source>
        <dbReference type="EMBL" id="CAJ2501424.1"/>
    </source>
</evidence>
<keyword evidence="1" id="KW-0732">Signal</keyword>